<name>A0ABR8KI84_9NOSO</name>
<accession>A0ABR8KI84</accession>
<keyword evidence="2" id="KW-1185">Reference proteome</keyword>
<sequence length="157" mass="17776">MGKIFEAMSNFFKGDGWPIHQIDTELAYSMTFQGENGKWTCIAQAVEEKEVFIFYSICPINTPENKYSQMAELITRANYGLLIGNFEMSFADGDTRLKTSIDIEGTSTLEIVIQQLVYMNVLTMDNYLPAMMKVIYTDVLPAQAIAQVEESLELVML</sequence>
<organism evidence="1 2">
    <name type="scientific">Nostoc paludosum FACHB-159</name>
    <dbReference type="NCBI Taxonomy" id="2692908"/>
    <lineage>
        <taxon>Bacteria</taxon>
        <taxon>Bacillati</taxon>
        <taxon>Cyanobacteriota</taxon>
        <taxon>Cyanophyceae</taxon>
        <taxon>Nostocales</taxon>
        <taxon>Nostocaceae</taxon>
        <taxon>Nostoc</taxon>
    </lineage>
</organism>
<dbReference type="RefSeq" id="WP_190958330.1">
    <property type="nucleotide sequence ID" value="NZ_JACJTU010000037.1"/>
</dbReference>
<comment type="caution">
    <text evidence="1">The sequence shown here is derived from an EMBL/GenBank/DDBJ whole genome shotgun (WGS) entry which is preliminary data.</text>
</comment>
<gene>
    <name evidence="1" type="ORF">H6H03_28370</name>
</gene>
<dbReference type="Proteomes" id="UP000637383">
    <property type="component" value="Unassembled WGS sequence"/>
</dbReference>
<dbReference type="InterPro" id="IPR019660">
    <property type="entry name" value="Put_sensory_transdc_reg_YbjN"/>
</dbReference>
<reference evidence="1 2" key="1">
    <citation type="journal article" date="2020" name="ISME J.">
        <title>Comparative genomics reveals insights into cyanobacterial evolution and habitat adaptation.</title>
        <authorList>
            <person name="Chen M.Y."/>
            <person name="Teng W.K."/>
            <person name="Zhao L."/>
            <person name="Hu C.X."/>
            <person name="Zhou Y.K."/>
            <person name="Han B.P."/>
            <person name="Song L.R."/>
            <person name="Shu W.S."/>
        </authorList>
    </citation>
    <scope>NUCLEOTIDE SEQUENCE [LARGE SCALE GENOMIC DNA]</scope>
    <source>
        <strain evidence="1 2">FACHB-159</strain>
    </source>
</reference>
<evidence type="ECO:0000313" key="1">
    <source>
        <dbReference type="EMBL" id="MBD2737757.1"/>
    </source>
</evidence>
<dbReference type="EMBL" id="JACJTU010000037">
    <property type="protein sequence ID" value="MBD2737757.1"/>
    <property type="molecule type" value="Genomic_DNA"/>
</dbReference>
<dbReference type="Pfam" id="PF10722">
    <property type="entry name" value="YbjN"/>
    <property type="match status" value="1"/>
</dbReference>
<proteinExistence type="predicted"/>
<protein>
    <submittedName>
        <fullName evidence="1">YbjN domain-containing protein</fullName>
    </submittedName>
</protein>
<evidence type="ECO:0000313" key="2">
    <source>
        <dbReference type="Proteomes" id="UP000637383"/>
    </source>
</evidence>